<accession>A0A9P6FXZ1</accession>
<reference evidence="1" key="1">
    <citation type="journal article" date="2020" name="Fungal Divers.">
        <title>Resolving the Mortierellaceae phylogeny through synthesis of multi-gene phylogenetics and phylogenomics.</title>
        <authorList>
            <person name="Vandepol N."/>
            <person name="Liber J."/>
            <person name="Desiro A."/>
            <person name="Na H."/>
            <person name="Kennedy M."/>
            <person name="Barry K."/>
            <person name="Grigoriev I.V."/>
            <person name="Miller A.N."/>
            <person name="O'Donnell K."/>
            <person name="Stajich J.E."/>
            <person name="Bonito G."/>
        </authorList>
    </citation>
    <scope>NUCLEOTIDE SEQUENCE</scope>
    <source>
        <strain evidence="1">KOD1015</strain>
    </source>
</reference>
<proteinExistence type="predicted"/>
<keyword evidence="2" id="KW-1185">Reference proteome</keyword>
<feature type="non-terminal residue" evidence="1">
    <location>
        <position position="64"/>
    </location>
</feature>
<protein>
    <submittedName>
        <fullName evidence="1">Uncharacterized protein</fullName>
    </submittedName>
</protein>
<dbReference type="EMBL" id="JAABOA010000563">
    <property type="protein sequence ID" value="KAF9583878.1"/>
    <property type="molecule type" value="Genomic_DNA"/>
</dbReference>
<gene>
    <name evidence="1" type="ORF">BGW38_008247</name>
</gene>
<dbReference type="Proteomes" id="UP000780801">
    <property type="component" value="Unassembled WGS sequence"/>
</dbReference>
<evidence type="ECO:0000313" key="1">
    <source>
        <dbReference type="EMBL" id="KAF9583878.1"/>
    </source>
</evidence>
<dbReference type="AlphaFoldDB" id="A0A9P6FXZ1"/>
<comment type="caution">
    <text evidence="1">The sequence shown here is derived from an EMBL/GenBank/DDBJ whole genome shotgun (WGS) entry which is preliminary data.</text>
</comment>
<name>A0A9P6FXZ1_9FUNG</name>
<evidence type="ECO:0000313" key="2">
    <source>
        <dbReference type="Proteomes" id="UP000780801"/>
    </source>
</evidence>
<organism evidence="1 2">
    <name type="scientific">Lunasporangiospora selenospora</name>
    <dbReference type="NCBI Taxonomy" id="979761"/>
    <lineage>
        <taxon>Eukaryota</taxon>
        <taxon>Fungi</taxon>
        <taxon>Fungi incertae sedis</taxon>
        <taxon>Mucoromycota</taxon>
        <taxon>Mortierellomycotina</taxon>
        <taxon>Mortierellomycetes</taxon>
        <taxon>Mortierellales</taxon>
        <taxon>Mortierellaceae</taxon>
        <taxon>Lunasporangiospora</taxon>
    </lineage>
</organism>
<sequence>MVERRWKNMVKKYSKYIVYQGKQVRDDGTESPWSAESYPSYVKEIHAIFNRASRRNHDDLQDAT</sequence>